<evidence type="ECO:0000256" key="1">
    <source>
        <dbReference type="SAM" id="MobiDB-lite"/>
    </source>
</evidence>
<reference evidence="2" key="2">
    <citation type="submission" date="2022-06" db="UniProtKB">
        <authorList>
            <consortium name="EnsemblMetazoa"/>
        </authorList>
    </citation>
    <scope>IDENTIFICATION</scope>
</reference>
<evidence type="ECO:0000313" key="3">
    <source>
        <dbReference type="Proteomes" id="UP000024404"/>
    </source>
</evidence>
<reference evidence="3" key="1">
    <citation type="submission" date="2013-10" db="EMBL/GenBank/DDBJ databases">
        <title>Genome sequencing of Onchocerca volvulus.</title>
        <authorList>
            <person name="Cotton J."/>
            <person name="Tsai J."/>
            <person name="Stanley E."/>
            <person name="Tracey A."/>
            <person name="Holroyd N."/>
            <person name="Lustigman S."/>
            <person name="Berriman M."/>
        </authorList>
    </citation>
    <scope>NUCLEOTIDE SEQUENCE</scope>
</reference>
<feature type="region of interest" description="Disordered" evidence="1">
    <location>
        <begin position="53"/>
        <end position="76"/>
    </location>
</feature>
<proteinExistence type="predicted"/>
<name>A0A8R1TSB8_ONCVO</name>
<dbReference type="EMBL" id="CMVM020000092">
    <property type="status" value="NOT_ANNOTATED_CDS"/>
    <property type="molecule type" value="Genomic_DNA"/>
</dbReference>
<dbReference type="EnsemblMetazoa" id="OVOC3360.1">
    <property type="protein sequence ID" value="OVOC3360.1"/>
    <property type="gene ID" value="WBGene00240169"/>
</dbReference>
<dbReference type="Proteomes" id="UP000024404">
    <property type="component" value="Unassembled WGS sequence"/>
</dbReference>
<feature type="compositionally biased region" description="Basic and acidic residues" evidence="1">
    <location>
        <begin position="14"/>
        <end position="23"/>
    </location>
</feature>
<protein>
    <submittedName>
        <fullName evidence="2">Uncharacterized protein</fullName>
    </submittedName>
</protein>
<organism evidence="2 3">
    <name type="scientific">Onchocerca volvulus</name>
    <dbReference type="NCBI Taxonomy" id="6282"/>
    <lineage>
        <taxon>Eukaryota</taxon>
        <taxon>Metazoa</taxon>
        <taxon>Ecdysozoa</taxon>
        <taxon>Nematoda</taxon>
        <taxon>Chromadorea</taxon>
        <taxon>Rhabditida</taxon>
        <taxon>Spirurina</taxon>
        <taxon>Spiruromorpha</taxon>
        <taxon>Filarioidea</taxon>
        <taxon>Onchocercidae</taxon>
        <taxon>Onchocerca</taxon>
    </lineage>
</organism>
<feature type="region of interest" description="Disordered" evidence="1">
    <location>
        <begin position="1"/>
        <end position="27"/>
    </location>
</feature>
<keyword evidence="3" id="KW-1185">Reference proteome</keyword>
<sequence length="76" mass="8681">MTKGIEKEEGEEEITNKVDKNEEVGEEGLLKRTRVTINMTTAQHCNTVCDDRMNNTNDNMNITGDKYDDSTDKHEC</sequence>
<evidence type="ECO:0000313" key="2">
    <source>
        <dbReference type="EnsemblMetazoa" id="OVOC3360.1"/>
    </source>
</evidence>
<dbReference type="AlphaFoldDB" id="A0A8R1TSB8"/>
<accession>A0A8R1TSB8</accession>
<feature type="compositionally biased region" description="Basic and acidic residues" evidence="1">
    <location>
        <begin position="65"/>
        <end position="76"/>
    </location>
</feature>